<feature type="domain" description="CBS" evidence="11">
    <location>
        <begin position="521"/>
        <end position="578"/>
    </location>
</feature>
<dbReference type="InterPro" id="IPR000644">
    <property type="entry name" value="CBS_dom"/>
</dbReference>
<dbReference type="PRINTS" id="PR00762">
    <property type="entry name" value="CLCHANNEL"/>
</dbReference>
<gene>
    <name evidence="12" type="primary">clcA_1</name>
    <name evidence="12" type="ORF">GALL_12350</name>
</gene>
<keyword evidence="2" id="KW-0813">Transport</keyword>
<keyword evidence="9" id="KW-0407">Ion channel</keyword>
<feature type="transmembrane region" description="Helical" evidence="10">
    <location>
        <begin position="350"/>
        <end position="371"/>
    </location>
</feature>
<feature type="transmembrane region" description="Helical" evidence="10">
    <location>
        <begin position="377"/>
        <end position="401"/>
    </location>
</feature>
<dbReference type="GO" id="GO:0005254">
    <property type="term" value="F:chloride channel activity"/>
    <property type="evidence" value="ECO:0007669"/>
    <property type="project" value="UniProtKB-KW"/>
</dbReference>
<keyword evidence="6 10" id="KW-0472">Membrane</keyword>
<keyword evidence="5" id="KW-0406">Ion transport</keyword>
<dbReference type="InterPro" id="IPR050368">
    <property type="entry name" value="ClC-type_chloride_channel"/>
</dbReference>
<evidence type="ECO:0000313" key="12">
    <source>
        <dbReference type="EMBL" id="OIR18892.1"/>
    </source>
</evidence>
<feature type="transmembrane region" description="Helical" evidence="10">
    <location>
        <begin position="235"/>
        <end position="255"/>
    </location>
</feature>
<sequence length="579" mass="60719">MSNEALSPAKQLAHAKSLLMGDSPRKYATICLLGALAGLAAVMFHEVTMKIEAWTVAASLDMSHVKFAIVSFGWVVGGSLFASLLIKFVAPEAGGGGILPTKITFWQDFGFMKARVFVTKFIASAVTLGTGTSLGPEGPAVQIGAGVMSSGAELLQVPKQGRRAYCAGGAAAGLAAAFNAPLAAVTFVLEEIIGDLNSRYLGTVVLAAVMGALVVHAILGAQPSFQAPALASTTWVGYLMSIPVAAFAAATGSVFQRGSMWLRAKSRKWVKIPGGLAPVVGAVLCWVFACSTFLATGHSGVFGIGYQDVTLAIGGTLPWTTAIVLFLGKLAATIAAVGTSGCGGLFAPSFFIGAMAGKLLAGLSALIMPLTPSDQTMLVMVGMCACLGAVIRTPIACILMIFEVTHQFLIVPALLIATMVSLAVAKSLQHEGMYEAMLEQDGVDPNRLLPPRHFKQWREMPVSAIATYRPVVATDLTSEGLKTLLASSKKQRFPVIIDRKLKGVLWRHDAELALQSGKPPEMKTAVWLSPKTAVGDSQEKFLETDADMLCVGDEATGELIGVLTLHDILRGQDALVEEA</sequence>
<keyword evidence="4 10" id="KW-1133">Transmembrane helix</keyword>
<evidence type="ECO:0000256" key="1">
    <source>
        <dbReference type="ARBA" id="ARBA00004141"/>
    </source>
</evidence>
<feature type="transmembrane region" description="Helical" evidence="10">
    <location>
        <begin position="408"/>
        <end position="425"/>
    </location>
</feature>
<evidence type="ECO:0000256" key="9">
    <source>
        <dbReference type="ARBA" id="ARBA00023303"/>
    </source>
</evidence>
<evidence type="ECO:0000256" key="4">
    <source>
        <dbReference type="ARBA" id="ARBA00022989"/>
    </source>
</evidence>
<protein>
    <submittedName>
        <fullName evidence="12">H(+)/Cl(-) exchange transporter ClcA</fullName>
    </submittedName>
</protein>
<comment type="subcellular location">
    <subcellularLocation>
        <location evidence="1">Membrane</location>
        <topology evidence="1">Multi-pass membrane protein</topology>
    </subcellularLocation>
</comment>
<name>A0A1J5TYL8_9ZZZZ</name>
<dbReference type="Gene3D" id="1.10.3080.10">
    <property type="entry name" value="Clc chloride channel"/>
    <property type="match status" value="1"/>
</dbReference>
<dbReference type="Pfam" id="PF00654">
    <property type="entry name" value="Voltage_CLC"/>
    <property type="match status" value="1"/>
</dbReference>
<evidence type="ECO:0000256" key="5">
    <source>
        <dbReference type="ARBA" id="ARBA00023065"/>
    </source>
</evidence>
<feature type="transmembrane region" description="Helical" evidence="10">
    <location>
        <begin position="65"/>
        <end position="86"/>
    </location>
</feature>
<proteinExistence type="predicted"/>
<feature type="transmembrane region" description="Helical" evidence="10">
    <location>
        <begin position="201"/>
        <end position="223"/>
    </location>
</feature>
<reference evidence="12" key="1">
    <citation type="submission" date="2016-10" db="EMBL/GenBank/DDBJ databases">
        <title>Sequence of Gallionella enrichment culture.</title>
        <authorList>
            <person name="Poehlein A."/>
            <person name="Muehling M."/>
            <person name="Daniel R."/>
        </authorList>
    </citation>
    <scope>NUCLEOTIDE SEQUENCE</scope>
</reference>
<evidence type="ECO:0000256" key="7">
    <source>
        <dbReference type="ARBA" id="ARBA00023173"/>
    </source>
</evidence>
<evidence type="ECO:0000259" key="11">
    <source>
        <dbReference type="PROSITE" id="PS51371"/>
    </source>
</evidence>
<dbReference type="AlphaFoldDB" id="A0A1J5TYL8"/>
<evidence type="ECO:0000256" key="3">
    <source>
        <dbReference type="ARBA" id="ARBA00022692"/>
    </source>
</evidence>
<comment type="caution">
    <text evidence="12">The sequence shown here is derived from an EMBL/GenBank/DDBJ whole genome shotgun (WGS) entry which is preliminary data.</text>
</comment>
<keyword evidence="3 10" id="KW-0812">Transmembrane</keyword>
<keyword evidence="8" id="KW-0868">Chloride</keyword>
<dbReference type="SUPFAM" id="SSF54631">
    <property type="entry name" value="CBS-domain pair"/>
    <property type="match status" value="1"/>
</dbReference>
<dbReference type="GO" id="GO:0034707">
    <property type="term" value="C:chloride channel complex"/>
    <property type="evidence" value="ECO:0007669"/>
    <property type="project" value="UniProtKB-KW"/>
</dbReference>
<dbReference type="PANTHER" id="PTHR43427:SF6">
    <property type="entry name" value="CHLORIDE CHANNEL PROTEIN CLC-E"/>
    <property type="match status" value="1"/>
</dbReference>
<dbReference type="InterPro" id="IPR046342">
    <property type="entry name" value="CBS_dom_sf"/>
</dbReference>
<evidence type="ECO:0000256" key="8">
    <source>
        <dbReference type="ARBA" id="ARBA00023214"/>
    </source>
</evidence>
<feature type="transmembrane region" description="Helical" evidence="10">
    <location>
        <begin position="276"/>
        <end position="297"/>
    </location>
</feature>
<evidence type="ECO:0000256" key="2">
    <source>
        <dbReference type="ARBA" id="ARBA00022448"/>
    </source>
</evidence>
<dbReference type="PANTHER" id="PTHR43427">
    <property type="entry name" value="CHLORIDE CHANNEL PROTEIN CLC-E"/>
    <property type="match status" value="1"/>
</dbReference>
<organism evidence="12">
    <name type="scientific">mine drainage metagenome</name>
    <dbReference type="NCBI Taxonomy" id="410659"/>
    <lineage>
        <taxon>unclassified sequences</taxon>
        <taxon>metagenomes</taxon>
        <taxon>ecological metagenomes</taxon>
    </lineage>
</organism>
<dbReference type="PROSITE" id="PS51371">
    <property type="entry name" value="CBS"/>
    <property type="match status" value="1"/>
</dbReference>
<feature type="transmembrane region" description="Helical" evidence="10">
    <location>
        <begin position="317"/>
        <end position="338"/>
    </location>
</feature>
<evidence type="ECO:0000256" key="10">
    <source>
        <dbReference type="SAM" id="Phobius"/>
    </source>
</evidence>
<dbReference type="InterPro" id="IPR001807">
    <property type="entry name" value="ClC"/>
</dbReference>
<feature type="transmembrane region" description="Helical" evidence="10">
    <location>
        <begin position="27"/>
        <end position="44"/>
    </location>
</feature>
<feature type="transmembrane region" description="Helical" evidence="10">
    <location>
        <begin position="167"/>
        <end position="189"/>
    </location>
</feature>
<dbReference type="SUPFAM" id="SSF81340">
    <property type="entry name" value="Clc chloride channel"/>
    <property type="match status" value="1"/>
</dbReference>
<dbReference type="EMBL" id="MLJW01000002">
    <property type="protein sequence ID" value="OIR18892.1"/>
    <property type="molecule type" value="Genomic_DNA"/>
</dbReference>
<dbReference type="CDD" id="cd00400">
    <property type="entry name" value="Voltage_gated_ClC"/>
    <property type="match status" value="1"/>
</dbReference>
<accession>A0A1J5TYL8</accession>
<dbReference type="InterPro" id="IPR014743">
    <property type="entry name" value="Cl-channel_core"/>
</dbReference>
<keyword evidence="7" id="KW-0869">Chloride channel</keyword>
<evidence type="ECO:0000256" key="6">
    <source>
        <dbReference type="ARBA" id="ARBA00023136"/>
    </source>
</evidence>